<accession>A0AAW2YLE1</accession>
<evidence type="ECO:0000256" key="6">
    <source>
        <dbReference type="SAM" id="MobiDB-lite"/>
    </source>
</evidence>
<dbReference type="GO" id="GO:0052905">
    <property type="term" value="F:tRNA (guanosine(9)-N1)-methyltransferase activity"/>
    <property type="evidence" value="ECO:0007669"/>
    <property type="project" value="UniProtKB-EC"/>
</dbReference>
<dbReference type="GO" id="GO:0002939">
    <property type="term" value="P:tRNA N1-guanine methylation"/>
    <property type="evidence" value="ECO:0007669"/>
    <property type="project" value="TreeGrafter"/>
</dbReference>
<feature type="domain" description="SAM-dependent MTase TRM10-type" evidence="7">
    <location>
        <begin position="122"/>
        <end position="317"/>
    </location>
</feature>
<dbReference type="InterPro" id="IPR028564">
    <property type="entry name" value="MT_TRM10-typ"/>
</dbReference>
<keyword evidence="3" id="KW-0808">Transferase</keyword>
<evidence type="ECO:0000256" key="1">
    <source>
        <dbReference type="ARBA" id="ARBA00012797"/>
    </source>
</evidence>
<dbReference type="GO" id="GO:0000049">
    <property type="term" value="F:tRNA binding"/>
    <property type="evidence" value="ECO:0007669"/>
    <property type="project" value="TreeGrafter"/>
</dbReference>
<dbReference type="Gene3D" id="3.40.1280.30">
    <property type="match status" value="1"/>
</dbReference>
<keyword evidence="4" id="KW-0949">S-adenosyl-L-methionine</keyword>
<organism evidence="8 9">
    <name type="scientific">Acrasis kona</name>
    <dbReference type="NCBI Taxonomy" id="1008807"/>
    <lineage>
        <taxon>Eukaryota</taxon>
        <taxon>Discoba</taxon>
        <taxon>Heterolobosea</taxon>
        <taxon>Tetramitia</taxon>
        <taxon>Eutetramitia</taxon>
        <taxon>Acrasidae</taxon>
        <taxon>Acrasis</taxon>
    </lineage>
</organism>
<dbReference type="GO" id="GO:0005634">
    <property type="term" value="C:nucleus"/>
    <property type="evidence" value="ECO:0007669"/>
    <property type="project" value="TreeGrafter"/>
</dbReference>
<evidence type="ECO:0000256" key="4">
    <source>
        <dbReference type="ARBA" id="ARBA00022691"/>
    </source>
</evidence>
<evidence type="ECO:0000256" key="5">
    <source>
        <dbReference type="ARBA" id="ARBA00048434"/>
    </source>
</evidence>
<dbReference type="PROSITE" id="PS51675">
    <property type="entry name" value="SAM_MT_TRM10"/>
    <property type="match status" value="1"/>
</dbReference>
<comment type="catalytic activity">
    <reaction evidence="5">
        <text>guanosine(9) in tRNA + S-adenosyl-L-methionine = N(1)-methylguanosine(9) in tRNA + S-adenosyl-L-homocysteine + H(+)</text>
        <dbReference type="Rhea" id="RHEA:43156"/>
        <dbReference type="Rhea" id="RHEA-COMP:10367"/>
        <dbReference type="Rhea" id="RHEA-COMP:10368"/>
        <dbReference type="ChEBI" id="CHEBI:15378"/>
        <dbReference type="ChEBI" id="CHEBI:57856"/>
        <dbReference type="ChEBI" id="CHEBI:59789"/>
        <dbReference type="ChEBI" id="CHEBI:73542"/>
        <dbReference type="ChEBI" id="CHEBI:74269"/>
        <dbReference type="EC" id="2.1.1.221"/>
    </reaction>
</comment>
<dbReference type="InterPro" id="IPR038459">
    <property type="entry name" value="MT_TRM10-typ_sf"/>
</dbReference>
<evidence type="ECO:0000256" key="2">
    <source>
        <dbReference type="ARBA" id="ARBA00022603"/>
    </source>
</evidence>
<name>A0AAW2YLE1_9EUKA</name>
<dbReference type="AlphaFoldDB" id="A0AAW2YLE1"/>
<proteinExistence type="predicted"/>
<feature type="region of interest" description="Disordered" evidence="6">
    <location>
        <begin position="64"/>
        <end position="86"/>
    </location>
</feature>
<evidence type="ECO:0000313" key="9">
    <source>
        <dbReference type="Proteomes" id="UP001431209"/>
    </source>
</evidence>
<dbReference type="PANTHER" id="PTHR13563">
    <property type="entry name" value="TRNA (GUANINE-9-) METHYLTRANSFERASE"/>
    <property type="match status" value="1"/>
</dbReference>
<dbReference type="CDD" id="cd18089">
    <property type="entry name" value="SPOUT_Trm10-like"/>
    <property type="match status" value="1"/>
</dbReference>
<dbReference type="PANTHER" id="PTHR13563:SF13">
    <property type="entry name" value="TRNA METHYLTRANSFERASE 10 HOMOLOG A"/>
    <property type="match status" value="1"/>
</dbReference>
<evidence type="ECO:0000256" key="3">
    <source>
        <dbReference type="ARBA" id="ARBA00022679"/>
    </source>
</evidence>
<dbReference type="EC" id="2.1.1.221" evidence="1"/>
<keyword evidence="9" id="KW-1185">Reference proteome</keyword>
<dbReference type="Proteomes" id="UP001431209">
    <property type="component" value="Unassembled WGS sequence"/>
</dbReference>
<gene>
    <name evidence="8" type="ORF">AKO1_005334</name>
</gene>
<comment type="caution">
    <text evidence="8">The sequence shown here is derived from an EMBL/GenBank/DDBJ whole genome shotgun (WGS) entry which is preliminary data.</text>
</comment>
<evidence type="ECO:0000259" key="7">
    <source>
        <dbReference type="PROSITE" id="PS51675"/>
    </source>
</evidence>
<dbReference type="EMBL" id="JAOPGA020000288">
    <property type="protein sequence ID" value="KAL0477964.1"/>
    <property type="molecule type" value="Genomic_DNA"/>
</dbReference>
<reference evidence="8 9" key="1">
    <citation type="submission" date="2024-03" db="EMBL/GenBank/DDBJ databases">
        <title>The Acrasis kona genome and developmental transcriptomes reveal deep origins of eukaryotic multicellular pathways.</title>
        <authorList>
            <person name="Sheikh S."/>
            <person name="Fu C.-J."/>
            <person name="Brown M.W."/>
            <person name="Baldauf S.L."/>
        </authorList>
    </citation>
    <scope>NUCLEOTIDE SEQUENCE [LARGE SCALE GENOMIC DNA]</scope>
    <source>
        <strain evidence="8 9">ATCC MYA-3509</strain>
    </source>
</reference>
<evidence type="ECO:0000313" key="8">
    <source>
        <dbReference type="EMBL" id="KAL0477964.1"/>
    </source>
</evidence>
<sequence>MDDFLCDGQPLPFDVADVVVDEVAEGVVEEVLDNQIDKAVYVPISKRQQKKKLKREAKSEMWVISKKQKKKQKKEEKKERKKKERELTCAQDVENLTPEQIEEKKNLQNTFIANKRQYKAEQKERLVNIHQRRDLDTVITLCVDCNFNDKMNSRENISLASQLQSCYAANSRADNPVFLSFTSLVSPVTDHLNKIEGSGNWILDKSSNHFTTHFSDRLEKMIYLTADSENELTTLEPGMCYVIGGIVDRNRHKNICLEEAIKYNVKTAKLPIGQFLKEMDYVIMTTNQCVSMLITYCQNKDWSAAVQQAIPQRKVNKVSTTSSDSQ</sequence>
<protein>
    <recommendedName>
        <fullName evidence="1">tRNA (guanine(9)-N(1))-methyltransferase</fullName>
        <ecNumber evidence="1">2.1.1.221</ecNumber>
    </recommendedName>
</protein>
<dbReference type="InterPro" id="IPR007356">
    <property type="entry name" value="tRNA_m1G_MeTrfase_euk"/>
</dbReference>
<keyword evidence="2" id="KW-0489">Methyltransferase</keyword>